<comment type="caution">
    <text evidence="2">The sequence shown here is derived from an EMBL/GenBank/DDBJ whole genome shotgun (WGS) entry which is preliminary data.</text>
</comment>
<dbReference type="InterPro" id="IPR011010">
    <property type="entry name" value="DNA_brk_join_enz"/>
</dbReference>
<dbReference type="Gene3D" id="1.10.443.10">
    <property type="entry name" value="Intergrase catalytic core"/>
    <property type="match status" value="1"/>
</dbReference>
<keyword evidence="3" id="KW-1185">Reference proteome</keyword>
<evidence type="ECO:0008006" key="4">
    <source>
        <dbReference type="Google" id="ProtNLM"/>
    </source>
</evidence>
<reference evidence="3" key="1">
    <citation type="journal article" date="2014" name="Environ. Microbiol.">
        <title>Comparative genomics of the marine bacterial genus Glaciecola reveals the high degree of genomic diversity and genomic characteristic for cold adaptation.</title>
        <authorList>
            <person name="Qin Q.L."/>
            <person name="Xie B.B."/>
            <person name="Yu Y."/>
            <person name="Shu Y.L."/>
            <person name="Rong J.C."/>
            <person name="Zhang Y.J."/>
            <person name="Zhao D.L."/>
            <person name="Chen X.L."/>
            <person name="Zhang X.Y."/>
            <person name="Chen B."/>
            <person name="Zhou B.C."/>
            <person name="Zhang Y.Z."/>
        </authorList>
    </citation>
    <scope>NUCLEOTIDE SEQUENCE [LARGE SCALE GENOMIC DNA]</scope>
    <source>
        <strain evidence="3">LMG 21857</strain>
    </source>
</reference>
<dbReference type="STRING" id="1129793.GPLA_4658"/>
<proteinExistence type="predicted"/>
<protein>
    <recommendedName>
        <fullName evidence="4">Integrase</fullName>
    </recommendedName>
</protein>
<dbReference type="AlphaFoldDB" id="K6ZZA5"/>
<dbReference type="InterPro" id="IPR013762">
    <property type="entry name" value="Integrase-like_cat_sf"/>
</dbReference>
<dbReference type="RefSeq" id="WP_007107294.1">
    <property type="nucleotide sequence ID" value="NZ_BAER01000139.1"/>
</dbReference>
<evidence type="ECO:0000313" key="3">
    <source>
        <dbReference type="Proteomes" id="UP000006322"/>
    </source>
</evidence>
<dbReference type="GO" id="GO:0003677">
    <property type="term" value="F:DNA binding"/>
    <property type="evidence" value="ECO:0007669"/>
    <property type="project" value="InterPro"/>
</dbReference>
<organism evidence="2 3">
    <name type="scientific">Paraglaciecola polaris LMG 21857</name>
    <dbReference type="NCBI Taxonomy" id="1129793"/>
    <lineage>
        <taxon>Bacteria</taxon>
        <taxon>Pseudomonadati</taxon>
        <taxon>Pseudomonadota</taxon>
        <taxon>Gammaproteobacteria</taxon>
        <taxon>Alteromonadales</taxon>
        <taxon>Alteromonadaceae</taxon>
        <taxon>Paraglaciecola</taxon>
    </lineage>
</organism>
<dbReference type="GO" id="GO:0006310">
    <property type="term" value="P:DNA recombination"/>
    <property type="evidence" value="ECO:0007669"/>
    <property type="project" value="UniProtKB-KW"/>
</dbReference>
<dbReference type="EMBL" id="BAER01000139">
    <property type="protein sequence ID" value="GAC35532.1"/>
    <property type="molecule type" value="Genomic_DNA"/>
</dbReference>
<dbReference type="OrthoDB" id="6388832at2"/>
<sequence>MAHLKQVETTTIANYLYRNPIISIDGNGEPVSEYRKGDRGTLIKKMVLLNIATYTENNKLVGFEPIEQANQFLLSKSINDGVLDVASISRGLVHYFSFLLDLQANWDGEFDEDEFDNVYDEPRPEWDHFPRSKQNRQTYLYRDGLKQLAVDGVVAKSTAKNYIGSVVNFYKYWLRKGYQFNNPPFEHEVVTLLLHTNASSLKQYQKKDVHTTDLRLKFAKPSRSGGTAVDNLRRDLRPFTPKEWGALQNILMKSRRVLRHGAEARLHSLPIEYTNHFMTCRYTGLRREETASLHCGQIVNPKVIINDSGEDVFEKPILNLGVGDKYQSFTKTPERGNKSRVTIIPARIMKSLYDYTQSERYQKRLAKFKNWCASEIEVGNMHWFEGDDAINPDLDYLYLTQTGKPMLLRLGDFTNKWVEVRNTLNHSISLEHDVVGSIHNLRPTFAVDLFRHMLKAKDDGGRLKFTPDIALDRVSALLGHEDRTTTMEYLKIAQDMPLGDEIYEDVLDYIGAFDDIEA</sequence>
<evidence type="ECO:0000313" key="2">
    <source>
        <dbReference type="EMBL" id="GAC35532.1"/>
    </source>
</evidence>
<dbReference type="Proteomes" id="UP000006322">
    <property type="component" value="Unassembled WGS sequence"/>
</dbReference>
<accession>K6ZZA5</accession>
<keyword evidence="1" id="KW-0233">DNA recombination</keyword>
<dbReference type="SUPFAM" id="SSF56349">
    <property type="entry name" value="DNA breaking-rejoining enzymes"/>
    <property type="match status" value="1"/>
</dbReference>
<dbReference type="GO" id="GO:0015074">
    <property type="term" value="P:DNA integration"/>
    <property type="evidence" value="ECO:0007669"/>
    <property type="project" value="InterPro"/>
</dbReference>
<gene>
    <name evidence="2" type="ORF">GPLA_4658</name>
</gene>
<name>K6ZZA5_9ALTE</name>
<evidence type="ECO:0000256" key="1">
    <source>
        <dbReference type="ARBA" id="ARBA00023172"/>
    </source>
</evidence>